<keyword evidence="3" id="KW-1185">Reference proteome</keyword>
<dbReference type="Proteomes" id="UP000254771">
    <property type="component" value="Unassembled WGS sequence"/>
</dbReference>
<gene>
    <name evidence="2" type="ORF">DIZ78_03695</name>
</gene>
<dbReference type="EMBL" id="QFXE01000005">
    <property type="protein sequence ID" value="RDH87671.1"/>
    <property type="molecule type" value="Genomic_DNA"/>
</dbReference>
<evidence type="ECO:0000313" key="3">
    <source>
        <dbReference type="Proteomes" id="UP000254771"/>
    </source>
</evidence>
<dbReference type="InterPro" id="IPR038726">
    <property type="entry name" value="PDDEXK_AddAB-type"/>
</dbReference>
<comment type="caution">
    <text evidence="2">The sequence shown here is derived from an EMBL/GenBank/DDBJ whole genome shotgun (WGS) entry which is preliminary data.</text>
</comment>
<organism evidence="2 3">
    <name type="scientific">endosymbiont of Escarpia spicata</name>
    <dbReference type="NCBI Taxonomy" id="2200908"/>
    <lineage>
        <taxon>Bacteria</taxon>
        <taxon>Pseudomonadati</taxon>
        <taxon>Pseudomonadota</taxon>
        <taxon>Gammaproteobacteria</taxon>
        <taxon>sulfur-oxidizing symbionts</taxon>
    </lineage>
</organism>
<dbReference type="InterPro" id="IPR011604">
    <property type="entry name" value="PDDEXK-like_dom_sf"/>
</dbReference>
<sequence>MVSDAGTARRLRRILAERSARSGVVVGTWSELMEWACRAYLVPETTDDNDSGFRNALEELEDAFWTESLSVAPVETSEAVKSALLQVVSATDPTSDIGIAGLEGLPERPRRHLDDLFRLAKLLEGRWPQELSKMQSVLSADANDALHTIRVYRSEGNPRLTRWQTELLEKLNQDADNSEERQNEALPQILNEVLGSDFAGEPGSSLRVLQERLFEAVTDKGEVDTSVQWVGTRDFLQEAEVAAGMVQTMLSETPDLEPADIGLLIPDSFEYATALEDACALGGIALSGLPAERWRRDLGREVVFHFLYCRQKPAPAMALAICLSSPLMPWSREEGAMLAQTVMDGDYRLRPLSSTSRDGRIMLDLLRDGDSEPASLVRALPEFVSLLRGGEDLVGHVQQAKAAVEQLKDSLESVDSIDWTGLRRTVSPRFITSGESPDFNLEGVTVWRESKEGWRPVKRLIVLGFAQGHYPSAMASDPVFSADDLGSIRELTGLAVSAPSEVLEVRRLRFKRQLGAVFESVTFLVPRRDPRGERQSPSESLVFMHQLFTGPDSAAERVVELDSADDRVQVRHLALAASASTQSPRTLLAEDLKFDRDLLALRADKEGQLKPESPSSLDMLMVSRLAWLLKRLKAEPLLWAPESADVALLGTIAHKVFEDLFRPGEAPPDSSEIPGRVETLLDDAIRRLAPFLRSSQWQVERRHFTAQTIKAAQAWRDVLARLSAEVLASEAWLQGTWSGIPIHGQTDLLLGLPGDRLLVVDYKRSKSTSRRPRMEKGYDSQANLYRAMLESGGPKDDSDETLLNRIRSAARTGIVYYMLNDQVSLSDSALLESGAVPGWQTLENDVASRAMALIQQRLGEVSTGEARLNRDGDAEFFEKQAGIKPYALEKSPLIDLFTVAGEAEEAQ</sequence>
<protein>
    <recommendedName>
        <fullName evidence="1">PD-(D/E)XK endonuclease-like domain-containing protein</fullName>
    </recommendedName>
</protein>
<reference evidence="2 3" key="1">
    <citation type="journal article" date="2018" name="ISME J.">
        <title>Endosymbiont genomes yield clues of tubeworm success.</title>
        <authorList>
            <person name="Li Y."/>
            <person name="Liles M.R."/>
            <person name="Halanych K.M."/>
        </authorList>
    </citation>
    <scope>NUCLEOTIDE SEQUENCE [LARGE SCALE GENOMIC DNA]</scope>
    <source>
        <strain evidence="2">A1462</strain>
    </source>
</reference>
<feature type="domain" description="PD-(D/E)XK endonuclease-like" evidence="1">
    <location>
        <begin position="613"/>
        <end position="834"/>
    </location>
</feature>
<evidence type="ECO:0000259" key="1">
    <source>
        <dbReference type="Pfam" id="PF12705"/>
    </source>
</evidence>
<dbReference type="AlphaFoldDB" id="A0A370DSY8"/>
<accession>A0A370DSY8</accession>
<dbReference type="Pfam" id="PF12705">
    <property type="entry name" value="PDDEXK_1"/>
    <property type="match status" value="1"/>
</dbReference>
<evidence type="ECO:0000313" key="2">
    <source>
        <dbReference type="EMBL" id="RDH87671.1"/>
    </source>
</evidence>
<dbReference type="InterPro" id="IPR027417">
    <property type="entry name" value="P-loop_NTPase"/>
</dbReference>
<name>A0A370DSY8_9GAMM</name>
<proteinExistence type="predicted"/>
<dbReference type="SUPFAM" id="SSF52540">
    <property type="entry name" value="P-loop containing nucleoside triphosphate hydrolases"/>
    <property type="match status" value="1"/>
</dbReference>
<dbReference type="Gene3D" id="3.90.320.10">
    <property type="match status" value="1"/>
</dbReference>